<feature type="region of interest" description="Disordered" evidence="9">
    <location>
        <begin position="1"/>
        <end position="50"/>
    </location>
</feature>
<evidence type="ECO:0000313" key="12">
    <source>
        <dbReference type="Proteomes" id="UP001457282"/>
    </source>
</evidence>
<evidence type="ECO:0000256" key="2">
    <source>
        <dbReference type="ARBA" id="ARBA00022737"/>
    </source>
</evidence>
<protein>
    <recommendedName>
        <fullName evidence="10">C2H2-type domain-containing protein</fullName>
    </recommendedName>
</protein>
<evidence type="ECO:0000256" key="9">
    <source>
        <dbReference type="SAM" id="MobiDB-lite"/>
    </source>
</evidence>
<dbReference type="FunFam" id="3.30.160.60:FF:000554">
    <property type="entry name" value="protein indeterminate-domain 12-like"/>
    <property type="match status" value="1"/>
</dbReference>
<reference evidence="11 12" key="1">
    <citation type="journal article" date="2023" name="G3 (Bethesda)">
        <title>A chromosome-length genome assembly and annotation of blackberry (Rubus argutus, cv. 'Hillquist').</title>
        <authorList>
            <person name="Bruna T."/>
            <person name="Aryal R."/>
            <person name="Dudchenko O."/>
            <person name="Sargent D.J."/>
            <person name="Mead D."/>
            <person name="Buti M."/>
            <person name="Cavallini A."/>
            <person name="Hytonen T."/>
            <person name="Andres J."/>
            <person name="Pham M."/>
            <person name="Weisz D."/>
            <person name="Mascagni F."/>
            <person name="Usai G."/>
            <person name="Natali L."/>
            <person name="Bassil N."/>
            <person name="Fernandez G.E."/>
            <person name="Lomsadze A."/>
            <person name="Armour M."/>
            <person name="Olukolu B."/>
            <person name="Poorten T."/>
            <person name="Britton C."/>
            <person name="Davik J."/>
            <person name="Ashrafi H."/>
            <person name="Aiden E.L."/>
            <person name="Borodovsky M."/>
            <person name="Worthington M."/>
        </authorList>
    </citation>
    <scope>NUCLEOTIDE SEQUENCE [LARGE SCALE GENOMIC DNA]</scope>
    <source>
        <strain evidence="11">PI 553951</strain>
    </source>
</reference>
<sequence>MSSEDGLSVPSTISRGFLHQEPNPTPNPNPNTTNQTLKRKRNLPGTPDPDAEVIALSPKSLMATNRFLCEICNKGFQRDQNLQLHRRGHNLPWKLKQRSKLEVIRKKVYVCPEKSCVHHEPSRALGDLTGIKKHFSRKHGEKKWKCEKCSKKYAVQSDWKAHSKICGTREYRCDCGTLFSRKDSFVTHRAFCDALAAEESARFGSTSTTTNMNIPRFINGSITHNHQHQQPRNIPHFLPIFQHQQQPEYSGSDQLSAANLGLPEMVQTASSMDMFGQSSSQNQWLNKFPEPSFTNGNISISSLMPRGLKEEEDSKANLNLSGSMSSSSLYNNNESPSHMSATALLQKAAQMGSTTSNNDDVVPAAFGFMNSSPYSHNKNDDNFNVLLNSLSSSTQIGDGSSSLFSTSFLSNKINHLDHMMNMPLARSSTTTVNETEKSRLTRDFLGVGGISRVPYFQQDLGAASLASMGSAMDHMTQYSSSTSGATQQ</sequence>
<keyword evidence="3 8" id="KW-0863">Zinc-finger</keyword>
<dbReference type="InterPro" id="IPR013087">
    <property type="entry name" value="Znf_C2H2_type"/>
</dbReference>
<evidence type="ECO:0000256" key="7">
    <source>
        <dbReference type="ARBA" id="ARBA00023163"/>
    </source>
</evidence>
<feature type="compositionally biased region" description="Low complexity" evidence="9">
    <location>
        <begin position="317"/>
        <end position="337"/>
    </location>
</feature>
<evidence type="ECO:0000313" key="11">
    <source>
        <dbReference type="EMBL" id="KAK9940169.1"/>
    </source>
</evidence>
<dbReference type="GO" id="GO:0003700">
    <property type="term" value="F:DNA-binding transcription factor activity"/>
    <property type="evidence" value="ECO:0007669"/>
    <property type="project" value="TreeGrafter"/>
</dbReference>
<keyword evidence="4" id="KW-0862">Zinc</keyword>
<dbReference type="InterPro" id="IPR031140">
    <property type="entry name" value="IDD1-16"/>
</dbReference>
<proteinExistence type="predicted"/>
<keyword evidence="2" id="KW-0677">Repeat</keyword>
<evidence type="ECO:0000256" key="8">
    <source>
        <dbReference type="PROSITE-ProRule" id="PRU00042"/>
    </source>
</evidence>
<name>A0AAW1XWA8_RUBAR</name>
<dbReference type="Pfam" id="PF00096">
    <property type="entry name" value="zf-C2H2"/>
    <property type="match status" value="1"/>
</dbReference>
<dbReference type="InterPro" id="IPR055185">
    <property type="entry name" value="C2CH-4th_BIRD-IDD"/>
</dbReference>
<dbReference type="GO" id="GO:0003677">
    <property type="term" value="F:DNA binding"/>
    <property type="evidence" value="ECO:0007669"/>
    <property type="project" value="UniProtKB-KW"/>
</dbReference>
<dbReference type="PROSITE" id="PS50157">
    <property type="entry name" value="ZINC_FINGER_C2H2_2"/>
    <property type="match status" value="1"/>
</dbReference>
<dbReference type="PROSITE" id="PS00028">
    <property type="entry name" value="ZINC_FINGER_C2H2_1"/>
    <property type="match status" value="1"/>
</dbReference>
<comment type="caution">
    <text evidence="11">The sequence shown here is derived from an EMBL/GenBank/DDBJ whole genome shotgun (WGS) entry which is preliminary data.</text>
</comment>
<keyword evidence="7" id="KW-0804">Transcription</keyword>
<dbReference type="Proteomes" id="UP001457282">
    <property type="component" value="Unassembled WGS sequence"/>
</dbReference>
<evidence type="ECO:0000256" key="4">
    <source>
        <dbReference type="ARBA" id="ARBA00022833"/>
    </source>
</evidence>
<dbReference type="Pfam" id="PF22995">
    <property type="entry name" value="C2CH-3rd_BIRD-IDD"/>
    <property type="match status" value="1"/>
</dbReference>
<keyword evidence="1" id="KW-0479">Metal-binding</keyword>
<dbReference type="InterPro" id="IPR055187">
    <property type="entry name" value="C2CH-3rd_BIRD-IDD"/>
</dbReference>
<evidence type="ECO:0000259" key="10">
    <source>
        <dbReference type="PROSITE" id="PS50157"/>
    </source>
</evidence>
<feature type="region of interest" description="Disordered" evidence="9">
    <location>
        <begin position="307"/>
        <end position="337"/>
    </location>
</feature>
<dbReference type="InterPro" id="IPR036236">
    <property type="entry name" value="Znf_C2H2_sf"/>
</dbReference>
<dbReference type="Pfam" id="PF22996">
    <property type="entry name" value="C2H2-2nd_BIRD-IDD"/>
    <property type="match status" value="1"/>
</dbReference>
<gene>
    <name evidence="11" type="ORF">M0R45_016842</name>
</gene>
<accession>A0AAW1XWA8</accession>
<keyword evidence="5" id="KW-0805">Transcription regulation</keyword>
<dbReference type="GO" id="GO:0005634">
    <property type="term" value="C:nucleus"/>
    <property type="evidence" value="ECO:0007669"/>
    <property type="project" value="TreeGrafter"/>
</dbReference>
<dbReference type="Pfam" id="PF22992">
    <property type="entry name" value="C2CH-4th_BIRD-IDD"/>
    <property type="match status" value="1"/>
</dbReference>
<evidence type="ECO:0000256" key="6">
    <source>
        <dbReference type="ARBA" id="ARBA00023125"/>
    </source>
</evidence>
<dbReference type="Gene3D" id="3.30.160.60">
    <property type="entry name" value="Classic Zinc Finger"/>
    <property type="match status" value="1"/>
</dbReference>
<keyword evidence="12" id="KW-1185">Reference proteome</keyword>
<dbReference type="EMBL" id="JBEDUW010000003">
    <property type="protein sequence ID" value="KAK9940169.1"/>
    <property type="molecule type" value="Genomic_DNA"/>
</dbReference>
<dbReference type="PANTHER" id="PTHR10593:SF187">
    <property type="entry name" value="C2H2-TYPE DOMAIN-CONTAINING PROTEIN"/>
    <property type="match status" value="1"/>
</dbReference>
<feature type="compositionally biased region" description="Polar residues" evidence="9">
    <location>
        <begin position="1"/>
        <end position="14"/>
    </location>
</feature>
<dbReference type="GO" id="GO:0008270">
    <property type="term" value="F:zinc ion binding"/>
    <property type="evidence" value="ECO:0007669"/>
    <property type="project" value="UniProtKB-KW"/>
</dbReference>
<organism evidence="11 12">
    <name type="scientific">Rubus argutus</name>
    <name type="common">Southern blackberry</name>
    <dbReference type="NCBI Taxonomy" id="59490"/>
    <lineage>
        <taxon>Eukaryota</taxon>
        <taxon>Viridiplantae</taxon>
        <taxon>Streptophyta</taxon>
        <taxon>Embryophyta</taxon>
        <taxon>Tracheophyta</taxon>
        <taxon>Spermatophyta</taxon>
        <taxon>Magnoliopsida</taxon>
        <taxon>eudicotyledons</taxon>
        <taxon>Gunneridae</taxon>
        <taxon>Pentapetalae</taxon>
        <taxon>rosids</taxon>
        <taxon>fabids</taxon>
        <taxon>Rosales</taxon>
        <taxon>Rosaceae</taxon>
        <taxon>Rosoideae</taxon>
        <taxon>Rosoideae incertae sedis</taxon>
        <taxon>Rubus</taxon>
    </lineage>
</organism>
<dbReference type="SMART" id="SM00355">
    <property type="entry name" value="ZnF_C2H2"/>
    <property type="match status" value="3"/>
</dbReference>
<evidence type="ECO:0000256" key="3">
    <source>
        <dbReference type="ARBA" id="ARBA00022771"/>
    </source>
</evidence>
<dbReference type="InterPro" id="IPR055186">
    <property type="entry name" value="C2H2-2nd_BIRD-IDD"/>
</dbReference>
<keyword evidence="6" id="KW-0238">DNA-binding</keyword>
<evidence type="ECO:0000256" key="1">
    <source>
        <dbReference type="ARBA" id="ARBA00022723"/>
    </source>
</evidence>
<dbReference type="SUPFAM" id="SSF57667">
    <property type="entry name" value="beta-beta-alpha zinc fingers"/>
    <property type="match status" value="1"/>
</dbReference>
<dbReference type="AlphaFoldDB" id="A0AAW1XWA8"/>
<dbReference type="FunFam" id="3.30.160.60:FF:000131">
    <property type="entry name" value="protein indeterminate-domain 5, chloroplastic-like"/>
    <property type="match status" value="1"/>
</dbReference>
<evidence type="ECO:0000256" key="5">
    <source>
        <dbReference type="ARBA" id="ARBA00023015"/>
    </source>
</evidence>
<dbReference type="PANTHER" id="PTHR10593">
    <property type="entry name" value="SERINE/THREONINE-PROTEIN KINASE RIO"/>
    <property type="match status" value="1"/>
</dbReference>
<feature type="domain" description="C2H2-type" evidence="10">
    <location>
        <begin position="67"/>
        <end position="89"/>
    </location>
</feature>